<feature type="transmembrane region" description="Helical" evidence="5">
    <location>
        <begin position="60"/>
        <end position="81"/>
    </location>
</feature>
<feature type="transmembrane region" description="Helical" evidence="5">
    <location>
        <begin position="181"/>
        <end position="200"/>
    </location>
</feature>
<feature type="domain" description="TMEM205-like" evidence="6">
    <location>
        <begin position="23"/>
        <end position="122"/>
    </location>
</feature>
<comment type="subcellular location">
    <subcellularLocation>
        <location evidence="1">Membrane</location>
    </subcellularLocation>
</comment>
<dbReference type="EMBL" id="ML978126">
    <property type="protein sequence ID" value="KAF2098492.1"/>
    <property type="molecule type" value="Genomic_DNA"/>
</dbReference>
<keyword evidence="4 5" id="KW-0472">Membrane</keyword>
<proteinExistence type="predicted"/>
<evidence type="ECO:0000256" key="3">
    <source>
        <dbReference type="ARBA" id="ARBA00022989"/>
    </source>
</evidence>
<keyword evidence="2 5" id="KW-0812">Transmembrane</keyword>
<organism evidence="7 8">
    <name type="scientific">Rhizodiscina lignyota</name>
    <dbReference type="NCBI Taxonomy" id="1504668"/>
    <lineage>
        <taxon>Eukaryota</taxon>
        <taxon>Fungi</taxon>
        <taxon>Dikarya</taxon>
        <taxon>Ascomycota</taxon>
        <taxon>Pezizomycotina</taxon>
        <taxon>Dothideomycetes</taxon>
        <taxon>Pleosporomycetidae</taxon>
        <taxon>Aulographales</taxon>
        <taxon>Rhizodiscinaceae</taxon>
        <taxon>Rhizodiscina</taxon>
    </lineage>
</organism>
<dbReference type="AlphaFoldDB" id="A0A9P4IHC9"/>
<reference evidence="7" key="1">
    <citation type="journal article" date="2020" name="Stud. Mycol.">
        <title>101 Dothideomycetes genomes: a test case for predicting lifestyles and emergence of pathogens.</title>
        <authorList>
            <person name="Haridas S."/>
            <person name="Albert R."/>
            <person name="Binder M."/>
            <person name="Bloem J."/>
            <person name="Labutti K."/>
            <person name="Salamov A."/>
            <person name="Andreopoulos B."/>
            <person name="Baker S."/>
            <person name="Barry K."/>
            <person name="Bills G."/>
            <person name="Bluhm B."/>
            <person name="Cannon C."/>
            <person name="Castanera R."/>
            <person name="Culley D."/>
            <person name="Daum C."/>
            <person name="Ezra D."/>
            <person name="Gonzalez J."/>
            <person name="Henrissat B."/>
            <person name="Kuo A."/>
            <person name="Liang C."/>
            <person name="Lipzen A."/>
            <person name="Lutzoni F."/>
            <person name="Magnuson J."/>
            <person name="Mondo S."/>
            <person name="Nolan M."/>
            <person name="Ohm R."/>
            <person name="Pangilinan J."/>
            <person name="Park H.-J."/>
            <person name="Ramirez L."/>
            <person name="Alfaro M."/>
            <person name="Sun H."/>
            <person name="Tritt A."/>
            <person name="Yoshinaga Y."/>
            <person name="Zwiers L.-H."/>
            <person name="Turgeon B."/>
            <person name="Goodwin S."/>
            <person name="Spatafora J."/>
            <person name="Crous P."/>
            <person name="Grigoriev I."/>
        </authorList>
    </citation>
    <scope>NUCLEOTIDE SEQUENCE</scope>
    <source>
        <strain evidence="7">CBS 133067</strain>
    </source>
</reference>
<comment type="caution">
    <text evidence="7">The sequence shown here is derived from an EMBL/GenBank/DDBJ whole genome shotgun (WGS) entry which is preliminary data.</text>
</comment>
<dbReference type="Pfam" id="PF13664">
    <property type="entry name" value="DUF4149"/>
    <property type="match status" value="1"/>
</dbReference>
<dbReference type="GO" id="GO:0016020">
    <property type="term" value="C:membrane"/>
    <property type="evidence" value="ECO:0007669"/>
    <property type="project" value="UniProtKB-SubCell"/>
</dbReference>
<keyword evidence="8" id="KW-1185">Reference proteome</keyword>
<dbReference type="PANTHER" id="PTHR23241:SF102">
    <property type="entry name" value="LD23009P"/>
    <property type="match status" value="1"/>
</dbReference>
<name>A0A9P4IHC9_9PEZI</name>
<dbReference type="Proteomes" id="UP000799772">
    <property type="component" value="Unassembled WGS sequence"/>
</dbReference>
<evidence type="ECO:0000256" key="4">
    <source>
        <dbReference type="ARBA" id="ARBA00023136"/>
    </source>
</evidence>
<evidence type="ECO:0000313" key="7">
    <source>
        <dbReference type="EMBL" id="KAF2098492.1"/>
    </source>
</evidence>
<gene>
    <name evidence="7" type="ORF">NA57DRAFT_56158</name>
</gene>
<feature type="transmembrane region" description="Helical" evidence="5">
    <location>
        <begin position="20"/>
        <end position="39"/>
    </location>
</feature>
<evidence type="ECO:0000256" key="2">
    <source>
        <dbReference type="ARBA" id="ARBA00022692"/>
    </source>
</evidence>
<evidence type="ECO:0000259" key="6">
    <source>
        <dbReference type="Pfam" id="PF13664"/>
    </source>
</evidence>
<sequence length="209" mass="23369">MGSQLSSFAASSLYRLLPSLHLLSYATLLGTGIYQTFFMTKICFQALPMSAFTTLQKRVFPVYFQMQLVLATATLVTYLPSGPVSLKNSPTDFSILALNVALSALNFFKYGPRTSAVMVERIHQGVWHSRIGSKTKDDPNVSRAQLLTATCKLETRDGKKYNAKDTSEEMRKINRRFSREHAMSIHLNLIAVLASLGYGFRLAPHIQIK</sequence>
<dbReference type="InterPro" id="IPR025423">
    <property type="entry name" value="TMEM205-like"/>
</dbReference>
<evidence type="ECO:0000256" key="5">
    <source>
        <dbReference type="SAM" id="Phobius"/>
    </source>
</evidence>
<dbReference type="OrthoDB" id="1641132at2759"/>
<feature type="transmembrane region" description="Helical" evidence="5">
    <location>
        <begin position="93"/>
        <end position="111"/>
    </location>
</feature>
<dbReference type="InterPro" id="IPR053009">
    <property type="entry name" value="Xanthocillin_Biosynth-Assoc"/>
</dbReference>
<accession>A0A9P4IHC9</accession>
<dbReference type="PANTHER" id="PTHR23241">
    <property type="entry name" value="LATE EMBRYOGENESIS ABUNDANT PLANTS LEA-RELATED"/>
    <property type="match status" value="1"/>
</dbReference>
<protein>
    <recommendedName>
        <fullName evidence="6">TMEM205-like domain-containing protein</fullName>
    </recommendedName>
</protein>
<evidence type="ECO:0000256" key="1">
    <source>
        <dbReference type="ARBA" id="ARBA00004370"/>
    </source>
</evidence>
<keyword evidence="3 5" id="KW-1133">Transmembrane helix</keyword>
<evidence type="ECO:0000313" key="8">
    <source>
        <dbReference type="Proteomes" id="UP000799772"/>
    </source>
</evidence>